<organism evidence="1 2">
    <name type="scientific">Stentor coeruleus</name>
    <dbReference type="NCBI Taxonomy" id="5963"/>
    <lineage>
        <taxon>Eukaryota</taxon>
        <taxon>Sar</taxon>
        <taxon>Alveolata</taxon>
        <taxon>Ciliophora</taxon>
        <taxon>Postciliodesmatophora</taxon>
        <taxon>Heterotrichea</taxon>
        <taxon>Heterotrichida</taxon>
        <taxon>Stentoridae</taxon>
        <taxon>Stentor</taxon>
    </lineage>
</organism>
<gene>
    <name evidence="1" type="ORF">SteCoe_32535</name>
</gene>
<dbReference type="OrthoDB" id="323009at2759"/>
<reference evidence="1 2" key="1">
    <citation type="submission" date="2016-11" db="EMBL/GenBank/DDBJ databases">
        <title>The macronuclear genome of Stentor coeruleus: a giant cell with tiny introns.</title>
        <authorList>
            <person name="Slabodnick M."/>
            <person name="Ruby J.G."/>
            <person name="Reiff S.B."/>
            <person name="Swart E.C."/>
            <person name="Gosai S."/>
            <person name="Prabakaran S."/>
            <person name="Witkowska E."/>
            <person name="Larue G.E."/>
            <person name="Fisher S."/>
            <person name="Freeman R.M."/>
            <person name="Gunawardena J."/>
            <person name="Chu W."/>
            <person name="Stover N.A."/>
            <person name="Gregory B.D."/>
            <person name="Nowacki M."/>
            <person name="Derisi J."/>
            <person name="Roy S.W."/>
            <person name="Marshall W.F."/>
            <person name="Sood P."/>
        </authorList>
    </citation>
    <scope>NUCLEOTIDE SEQUENCE [LARGE SCALE GENOMIC DNA]</scope>
    <source>
        <strain evidence="1">WM001</strain>
    </source>
</reference>
<proteinExistence type="predicted"/>
<dbReference type="AlphaFoldDB" id="A0A1R2AYV4"/>
<accession>A0A1R2AYV4</accession>
<keyword evidence="2" id="KW-1185">Reference proteome</keyword>
<name>A0A1R2AYV4_9CILI</name>
<comment type="caution">
    <text evidence="1">The sequence shown here is derived from an EMBL/GenBank/DDBJ whole genome shotgun (WGS) entry which is preliminary data.</text>
</comment>
<evidence type="ECO:0000313" key="1">
    <source>
        <dbReference type="EMBL" id="OMJ69682.1"/>
    </source>
</evidence>
<sequence>MDLKYFAGHILAQTEIGKNLSCLPARMNKLYKVSGSVTIEKLLKFKENQVPNLYSYDPATEMFKFEHKDIDYLAKANAKLEKAKVDFKAQFVEELTTEYGISYVGSIVIEYEDENFYIKVPGELSYDPASQGNDKIWVDGEQINKLIIFTCILVKASLLGANSKFLRRLYTVMKPIITKYYQKKALFHWMYTQVKNACMKKRAPPSYAEYLSTTDRDSKNLQNYLRSYSQLKEGQIEEVLPPQEYFKAISEEPEFILKNKERKDFEELNPKEKNDDIVPCFSPELDEDPTPSVQELIDDLRKMRIRYEKDMLAGLKMVQTLENLKNKNKNYETFTLDKSFQSQCPIV</sequence>
<dbReference type="EMBL" id="MPUH01001170">
    <property type="protein sequence ID" value="OMJ69682.1"/>
    <property type="molecule type" value="Genomic_DNA"/>
</dbReference>
<evidence type="ECO:0000313" key="2">
    <source>
        <dbReference type="Proteomes" id="UP000187209"/>
    </source>
</evidence>
<protein>
    <submittedName>
        <fullName evidence="1">Uncharacterized protein</fullName>
    </submittedName>
</protein>
<dbReference type="Proteomes" id="UP000187209">
    <property type="component" value="Unassembled WGS sequence"/>
</dbReference>